<dbReference type="InterPro" id="IPR029787">
    <property type="entry name" value="Nucleotide_cyclase"/>
</dbReference>
<dbReference type="SUPFAM" id="SSF55073">
    <property type="entry name" value="Nucleotide cyclase"/>
    <property type="match status" value="1"/>
</dbReference>
<dbReference type="AlphaFoldDB" id="F5T0C5"/>
<evidence type="ECO:0000256" key="2">
    <source>
        <dbReference type="ARBA" id="ARBA00034247"/>
    </source>
</evidence>
<feature type="transmembrane region" description="Helical" evidence="3">
    <location>
        <begin position="108"/>
        <end position="125"/>
    </location>
</feature>
<evidence type="ECO:0000313" key="6">
    <source>
        <dbReference type="Proteomes" id="UP000003544"/>
    </source>
</evidence>
<dbReference type="NCBIfam" id="TIGR00254">
    <property type="entry name" value="GGDEF"/>
    <property type="match status" value="1"/>
</dbReference>
<dbReference type="Proteomes" id="UP000003544">
    <property type="component" value="Unassembled WGS sequence"/>
</dbReference>
<evidence type="ECO:0000259" key="4">
    <source>
        <dbReference type="PROSITE" id="PS50887"/>
    </source>
</evidence>
<dbReference type="STRING" id="1026882.MAMP_02206"/>
<dbReference type="Gene3D" id="3.30.70.270">
    <property type="match status" value="1"/>
</dbReference>
<organism evidence="5 6">
    <name type="scientific">Methylophaga aminisulfidivorans MP</name>
    <dbReference type="NCBI Taxonomy" id="1026882"/>
    <lineage>
        <taxon>Bacteria</taxon>
        <taxon>Pseudomonadati</taxon>
        <taxon>Pseudomonadota</taxon>
        <taxon>Gammaproteobacteria</taxon>
        <taxon>Thiotrichales</taxon>
        <taxon>Piscirickettsiaceae</taxon>
        <taxon>Methylophaga</taxon>
    </lineage>
</organism>
<keyword evidence="3" id="KW-0812">Transmembrane</keyword>
<proteinExistence type="predicted"/>
<keyword evidence="3" id="KW-0472">Membrane</keyword>
<dbReference type="SMART" id="SM00267">
    <property type="entry name" value="GGDEF"/>
    <property type="match status" value="1"/>
</dbReference>
<dbReference type="EC" id="2.7.7.65" evidence="1"/>
<name>F5T0C5_9GAMM</name>
<dbReference type="Pfam" id="PF00990">
    <property type="entry name" value="GGDEF"/>
    <property type="match status" value="1"/>
</dbReference>
<reference evidence="5 6" key="1">
    <citation type="journal article" date="2011" name="J. Bacteriol.">
        <title>Draft genome sequence of Methylophaga aminisulfidivorans MP T.</title>
        <authorList>
            <person name="Han G.H."/>
            <person name="Kim W."/>
            <person name="Chun J."/>
            <person name="Kim S.W."/>
        </authorList>
    </citation>
    <scope>NUCLEOTIDE SEQUENCE [LARGE SCALE GENOMIC DNA]</scope>
    <source>
        <strain evidence="6">MP(T)</strain>
    </source>
</reference>
<dbReference type="GO" id="GO:0052621">
    <property type="term" value="F:diguanylate cyclase activity"/>
    <property type="evidence" value="ECO:0007669"/>
    <property type="project" value="UniProtKB-EC"/>
</dbReference>
<evidence type="ECO:0000256" key="1">
    <source>
        <dbReference type="ARBA" id="ARBA00012528"/>
    </source>
</evidence>
<comment type="caution">
    <text evidence="5">The sequence shown here is derived from an EMBL/GenBank/DDBJ whole genome shotgun (WGS) entry which is preliminary data.</text>
</comment>
<accession>F5T0C5</accession>
<dbReference type="InterPro" id="IPR050469">
    <property type="entry name" value="Diguanylate_Cyclase"/>
</dbReference>
<dbReference type="RefSeq" id="WP_007145098.1">
    <property type="nucleotide sequence ID" value="NZ_AFIG01000001.1"/>
</dbReference>
<feature type="domain" description="GGDEF" evidence="4">
    <location>
        <begin position="176"/>
        <end position="304"/>
    </location>
</feature>
<dbReference type="InterPro" id="IPR043128">
    <property type="entry name" value="Rev_trsase/Diguanyl_cyclase"/>
</dbReference>
<feature type="transmembrane region" description="Helical" evidence="3">
    <location>
        <begin position="12"/>
        <end position="29"/>
    </location>
</feature>
<feature type="transmembrane region" description="Helical" evidence="3">
    <location>
        <begin position="41"/>
        <end position="60"/>
    </location>
</feature>
<sequence length="304" mass="34831">MKKRPFLHTSYFYGLALAFITGFVIMRTWGEVKTISEINWLDIMSEGGMVILALFWLALLLRSRPAGRVTQLLALGLCAIAFSWSMDFMDEFIHMPSTLIWHNWLESMPIPLALVLLSFGIYHWHQEEIAISAQMVKRERYFREHRLFDKLIPIGGAAYLKKQLKLSLNESKKQQQPLALIAIDLDDFNVINRLYGVEEGDHILQLVCQLLLLNLRDEDLICRLAGDRFIVLLHNTNEADAKQLSLDLQNAVASFAYRTKAHHQRVYLSATCAITMAKTDDSDSLIKRLNLQLSQDKQRVVAAS</sequence>
<protein>
    <recommendedName>
        <fullName evidence="1">diguanylate cyclase</fullName>
        <ecNumber evidence="1">2.7.7.65</ecNumber>
    </recommendedName>
</protein>
<keyword evidence="3" id="KW-1133">Transmembrane helix</keyword>
<dbReference type="eggNOG" id="COG3706">
    <property type="taxonomic scope" value="Bacteria"/>
</dbReference>
<feature type="transmembrane region" description="Helical" evidence="3">
    <location>
        <begin position="72"/>
        <end position="88"/>
    </location>
</feature>
<dbReference type="PANTHER" id="PTHR45138:SF9">
    <property type="entry name" value="DIGUANYLATE CYCLASE DGCM-RELATED"/>
    <property type="match status" value="1"/>
</dbReference>
<dbReference type="PANTHER" id="PTHR45138">
    <property type="entry name" value="REGULATORY COMPONENTS OF SENSORY TRANSDUCTION SYSTEM"/>
    <property type="match status" value="1"/>
</dbReference>
<keyword evidence="6" id="KW-1185">Reference proteome</keyword>
<comment type="catalytic activity">
    <reaction evidence="2">
        <text>2 GTP = 3',3'-c-di-GMP + 2 diphosphate</text>
        <dbReference type="Rhea" id="RHEA:24898"/>
        <dbReference type="ChEBI" id="CHEBI:33019"/>
        <dbReference type="ChEBI" id="CHEBI:37565"/>
        <dbReference type="ChEBI" id="CHEBI:58805"/>
        <dbReference type="EC" id="2.7.7.65"/>
    </reaction>
</comment>
<dbReference type="InterPro" id="IPR000160">
    <property type="entry name" value="GGDEF_dom"/>
</dbReference>
<evidence type="ECO:0000256" key="3">
    <source>
        <dbReference type="SAM" id="Phobius"/>
    </source>
</evidence>
<dbReference type="CDD" id="cd01949">
    <property type="entry name" value="GGDEF"/>
    <property type="match status" value="1"/>
</dbReference>
<evidence type="ECO:0000313" key="5">
    <source>
        <dbReference type="EMBL" id="EGL55212.1"/>
    </source>
</evidence>
<dbReference type="OrthoDB" id="5914567at2"/>
<gene>
    <name evidence="5" type="ORF">MAMP_02206</name>
</gene>
<dbReference type="EMBL" id="AFIG01000001">
    <property type="protein sequence ID" value="EGL55212.1"/>
    <property type="molecule type" value="Genomic_DNA"/>
</dbReference>
<dbReference type="PROSITE" id="PS50887">
    <property type="entry name" value="GGDEF"/>
    <property type="match status" value="1"/>
</dbReference>